<evidence type="ECO:0000313" key="3">
    <source>
        <dbReference type="Proteomes" id="UP000554235"/>
    </source>
</evidence>
<proteinExistence type="predicted"/>
<dbReference type="EMBL" id="JAADYS010002686">
    <property type="protein sequence ID" value="KAF4456249.1"/>
    <property type="molecule type" value="Genomic_DNA"/>
</dbReference>
<keyword evidence="3" id="KW-1185">Reference proteome</keyword>
<dbReference type="Proteomes" id="UP000554235">
    <property type="component" value="Unassembled WGS sequence"/>
</dbReference>
<dbReference type="AlphaFoldDB" id="A0A8H4KV61"/>
<protein>
    <submittedName>
        <fullName evidence="2">Uncharacterized protein</fullName>
    </submittedName>
</protein>
<organism evidence="2 3">
    <name type="scientific">Fusarium albosuccineum</name>
    <dbReference type="NCBI Taxonomy" id="1237068"/>
    <lineage>
        <taxon>Eukaryota</taxon>
        <taxon>Fungi</taxon>
        <taxon>Dikarya</taxon>
        <taxon>Ascomycota</taxon>
        <taxon>Pezizomycotina</taxon>
        <taxon>Sordariomycetes</taxon>
        <taxon>Hypocreomycetidae</taxon>
        <taxon>Hypocreales</taxon>
        <taxon>Nectriaceae</taxon>
        <taxon>Fusarium</taxon>
        <taxon>Fusarium decemcellulare species complex</taxon>
    </lineage>
</organism>
<name>A0A8H4KV61_9HYPO</name>
<feature type="compositionally biased region" description="Acidic residues" evidence="1">
    <location>
        <begin position="8"/>
        <end position="17"/>
    </location>
</feature>
<gene>
    <name evidence="2" type="ORF">FALBO_15453</name>
</gene>
<evidence type="ECO:0000313" key="2">
    <source>
        <dbReference type="EMBL" id="KAF4456249.1"/>
    </source>
</evidence>
<evidence type="ECO:0000256" key="1">
    <source>
        <dbReference type="SAM" id="MobiDB-lite"/>
    </source>
</evidence>
<feature type="region of interest" description="Disordered" evidence="1">
    <location>
        <begin position="1"/>
        <end position="38"/>
    </location>
</feature>
<sequence>MRGWIIDSDIESTDDAADSGFSEDQGKRSSSQGPLRGLIGSIEFDGKLKKLKRASRFESSSAIETAGSSLRPM</sequence>
<comment type="caution">
    <text evidence="2">The sequence shown here is derived from an EMBL/GenBank/DDBJ whole genome shotgun (WGS) entry which is preliminary data.</text>
</comment>
<accession>A0A8H4KV61</accession>
<reference evidence="2 3" key="1">
    <citation type="submission" date="2020-01" db="EMBL/GenBank/DDBJ databases">
        <title>Identification and distribution of gene clusters putatively required for synthesis of sphingolipid metabolism inhibitors in phylogenetically diverse species of the filamentous fungus Fusarium.</title>
        <authorList>
            <person name="Kim H.-S."/>
            <person name="Busman M."/>
            <person name="Brown D.W."/>
            <person name="Divon H."/>
            <person name="Uhlig S."/>
            <person name="Proctor R.H."/>
        </authorList>
    </citation>
    <scope>NUCLEOTIDE SEQUENCE [LARGE SCALE GENOMIC DNA]</scope>
    <source>
        <strain evidence="2 3">NRRL 20459</strain>
    </source>
</reference>